<evidence type="ECO:0000313" key="3">
    <source>
        <dbReference type="Proteomes" id="UP001223144"/>
    </source>
</evidence>
<sequence>MSTPTPPEQPPGTPPEGSPPPAAPAPAPAAPEPSAPAAQPAEPDWKAEARKWERLAKTNKDAAEKLAQLEDSKKTETEKLSEKLTTAEKRAVEAESKALRLEVAAAKGLTQAQAKRLVGTTKEELEADADELLASFGPGDTSGGKGSGSGNKGRTPVQKLQPGALPTPPEPTLAEQIKAAEQGGKWAEARRLKAQRLLQLQENKT</sequence>
<dbReference type="EMBL" id="JARWBG010000040">
    <property type="protein sequence ID" value="MDH2392324.1"/>
    <property type="molecule type" value="Genomic_DNA"/>
</dbReference>
<keyword evidence="3" id="KW-1185">Reference proteome</keyword>
<evidence type="ECO:0000256" key="1">
    <source>
        <dbReference type="SAM" id="MobiDB-lite"/>
    </source>
</evidence>
<dbReference type="RefSeq" id="WP_279931367.1">
    <property type="nucleotide sequence ID" value="NZ_JARWBG010000040.1"/>
</dbReference>
<name>A0ABT6HUC7_9ACTN</name>
<dbReference type="Proteomes" id="UP001223144">
    <property type="component" value="Unassembled WGS sequence"/>
</dbReference>
<feature type="compositionally biased region" description="Gly residues" evidence="1">
    <location>
        <begin position="140"/>
        <end position="151"/>
    </location>
</feature>
<accession>A0ABT6HUC7</accession>
<gene>
    <name evidence="2" type="ORF">QCN29_26815</name>
</gene>
<reference evidence="2 3" key="1">
    <citation type="submission" date="2023-04" db="EMBL/GenBank/DDBJ databases">
        <title>Streptomyces chengmaiensis sp. nov. isolated from the stem of mangrove plant in Hainan.</title>
        <authorList>
            <person name="Huang X."/>
            <person name="Zhou S."/>
            <person name="Chu X."/>
            <person name="Xie Y."/>
            <person name="Lin Y."/>
        </authorList>
    </citation>
    <scope>NUCLEOTIDE SEQUENCE [LARGE SCALE GENOMIC DNA]</scope>
    <source>
        <strain evidence="2 3">HNM0663</strain>
    </source>
</reference>
<evidence type="ECO:0000313" key="2">
    <source>
        <dbReference type="EMBL" id="MDH2392324.1"/>
    </source>
</evidence>
<comment type="caution">
    <text evidence="2">The sequence shown here is derived from an EMBL/GenBank/DDBJ whole genome shotgun (WGS) entry which is preliminary data.</text>
</comment>
<evidence type="ECO:0008006" key="4">
    <source>
        <dbReference type="Google" id="ProtNLM"/>
    </source>
</evidence>
<feature type="region of interest" description="Disordered" evidence="1">
    <location>
        <begin position="129"/>
        <end position="171"/>
    </location>
</feature>
<organism evidence="2 3">
    <name type="scientific">Streptomyces chengmaiensis</name>
    <dbReference type="NCBI Taxonomy" id="3040919"/>
    <lineage>
        <taxon>Bacteria</taxon>
        <taxon>Bacillati</taxon>
        <taxon>Actinomycetota</taxon>
        <taxon>Actinomycetes</taxon>
        <taxon>Kitasatosporales</taxon>
        <taxon>Streptomycetaceae</taxon>
        <taxon>Streptomyces</taxon>
    </lineage>
</organism>
<feature type="compositionally biased region" description="Basic and acidic residues" evidence="1">
    <location>
        <begin position="43"/>
        <end position="90"/>
    </location>
</feature>
<feature type="region of interest" description="Disordered" evidence="1">
    <location>
        <begin position="1"/>
        <end position="90"/>
    </location>
</feature>
<feature type="compositionally biased region" description="Pro residues" evidence="1">
    <location>
        <begin position="1"/>
        <end position="34"/>
    </location>
</feature>
<protein>
    <recommendedName>
        <fullName evidence="4">Scaffolding protein</fullName>
    </recommendedName>
</protein>
<proteinExistence type="predicted"/>